<name>A0A1R4KI97_9MICO</name>
<proteinExistence type="predicted"/>
<reference evidence="2 3" key="1">
    <citation type="submission" date="2017-02" db="EMBL/GenBank/DDBJ databases">
        <authorList>
            <person name="Peterson S.W."/>
        </authorList>
    </citation>
    <scope>NUCLEOTIDE SEQUENCE [LARGE SCALE GENOMIC DNA]</scope>
    <source>
        <strain evidence="2 3">B Mb 05.01</strain>
    </source>
</reference>
<evidence type="ECO:0000313" key="2">
    <source>
        <dbReference type="EMBL" id="SJN43998.1"/>
    </source>
</evidence>
<dbReference type="EMBL" id="FUKO01000033">
    <property type="protein sequence ID" value="SJN43998.1"/>
    <property type="molecule type" value="Genomic_DNA"/>
</dbReference>
<feature type="region of interest" description="Disordered" evidence="1">
    <location>
        <begin position="24"/>
        <end position="51"/>
    </location>
</feature>
<dbReference type="Proteomes" id="UP000196320">
    <property type="component" value="Unassembled WGS sequence"/>
</dbReference>
<organism evidence="2 3">
    <name type="scientific">Microbacterium esteraromaticum</name>
    <dbReference type="NCBI Taxonomy" id="57043"/>
    <lineage>
        <taxon>Bacteria</taxon>
        <taxon>Bacillati</taxon>
        <taxon>Actinomycetota</taxon>
        <taxon>Actinomycetes</taxon>
        <taxon>Micrococcales</taxon>
        <taxon>Microbacteriaceae</taxon>
        <taxon>Microbacterium</taxon>
    </lineage>
</organism>
<protein>
    <submittedName>
        <fullName evidence="2">Uncharacterized protein</fullName>
    </submittedName>
</protein>
<keyword evidence="3" id="KW-1185">Reference proteome</keyword>
<gene>
    <name evidence="2" type="ORF">FM104_13095</name>
</gene>
<accession>A0A1R4KI97</accession>
<evidence type="ECO:0000313" key="3">
    <source>
        <dbReference type="Proteomes" id="UP000196320"/>
    </source>
</evidence>
<evidence type="ECO:0000256" key="1">
    <source>
        <dbReference type="SAM" id="MobiDB-lite"/>
    </source>
</evidence>
<sequence>MDAFSTTTPLAILTMALSSLLNGPGAGSFRSSESTAEHEVRSTGFEPATVR</sequence>
<dbReference type="AlphaFoldDB" id="A0A1R4KI97"/>